<evidence type="ECO:0000313" key="3">
    <source>
        <dbReference type="EMBL" id="WIF97490.1"/>
    </source>
</evidence>
<dbReference type="InterPro" id="IPR002823">
    <property type="entry name" value="DUF112_TM"/>
</dbReference>
<feature type="transmembrane region" description="Helical" evidence="1">
    <location>
        <begin position="473"/>
        <end position="493"/>
    </location>
</feature>
<feature type="transmembrane region" description="Helical" evidence="1">
    <location>
        <begin position="198"/>
        <end position="218"/>
    </location>
</feature>
<evidence type="ECO:0000313" key="4">
    <source>
        <dbReference type="Proteomes" id="UP001236652"/>
    </source>
</evidence>
<dbReference type="PANTHER" id="PTHR35342">
    <property type="entry name" value="TRICARBOXYLIC TRANSPORT PROTEIN"/>
    <property type="match status" value="1"/>
</dbReference>
<feature type="domain" description="DUF112" evidence="2">
    <location>
        <begin position="18"/>
        <end position="439"/>
    </location>
</feature>
<keyword evidence="4" id="KW-1185">Reference proteome</keyword>
<feature type="transmembrane region" description="Helical" evidence="1">
    <location>
        <begin position="57"/>
        <end position="80"/>
    </location>
</feature>
<proteinExistence type="predicted"/>
<dbReference type="Proteomes" id="UP001236652">
    <property type="component" value="Chromosome"/>
</dbReference>
<evidence type="ECO:0000259" key="2">
    <source>
        <dbReference type="Pfam" id="PF01970"/>
    </source>
</evidence>
<feature type="transmembrane region" description="Helical" evidence="1">
    <location>
        <begin position="411"/>
        <end position="427"/>
    </location>
</feature>
<dbReference type="PANTHER" id="PTHR35342:SF5">
    <property type="entry name" value="TRICARBOXYLIC TRANSPORT PROTEIN"/>
    <property type="match status" value="1"/>
</dbReference>
<dbReference type="Pfam" id="PF01970">
    <property type="entry name" value="TctA"/>
    <property type="match status" value="1"/>
</dbReference>
<keyword evidence="1" id="KW-0472">Membrane</keyword>
<evidence type="ECO:0000256" key="1">
    <source>
        <dbReference type="SAM" id="Phobius"/>
    </source>
</evidence>
<feature type="transmembrane region" description="Helical" evidence="1">
    <location>
        <begin position="145"/>
        <end position="161"/>
    </location>
</feature>
<feature type="transmembrane region" description="Helical" evidence="1">
    <location>
        <begin position="253"/>
        <end position="280"/>
    </location>
</feature>
<feature type="transmembrane region" description="Helical" evidence="1">
    <location>
        <begin position="110"/>
        <end position="133"/>
    </location>
</feature>
<protein>
    <submittedName>
        <fullName evidence="3">Tripartite tricarboxylate transporter permease</fullName>
    </submittedName>
</protein>
<feature type="transmembrane region" description="Helical" evidence="1">
    <location>
        <begin position="354"/>
        <end position="376"/>
    </location>
</feature>
<accession>A0ABY8UVX6</accession>
<reference evidence="3 4" key="1">
    <citation type="submission" date="2023-05" db="EMBL/GenBank/DDBJ databases">
        <title>Comparative genomics reveals the evidence of polycyclic aromatic hydrocarbons degradation in moderately halophilic genus Pontibacillus.</title>
        <authorList>
            <person name="Yang H."/>
            <person name="Qian Z."/>
        </authorList>
    </citation>
    <scope>NUCLEOTIDE SEQUENCE [LARGE SCALE GENOMIC DNA]</scope>
    <source>
        <strain evidence="4">HN14</strain>
    </source>
</reference>
<gene>
    <name evidence="3" type="ORF">QNI29_17400</name>
</gene>
<organism evidence="3 4">
    <name type="scientific">Pontibacillus chungwhensis</name>
    <dbReference type="NCBI Taxonomy" id="265426"/>
    <lineage>
        <taxon>Bacteria</taxon>
        <taxon>Bacillati</taxon>
        <taxon>Bacillota</taxon>
        <taxon>Bacilli</taxon>
        <taxon>Bacillales</taxon>
        <taxon>Bacillaceae</taxon>
        <taxon>Pontibacillus</taxon>
    </lineage>
</organism>
<keyword evidence="1" id="KW-0812">Transmembrane</keyword>
<sequence length="513" mass="53699">MFEFLPQIINALLQPINILLMIAGVVGGIVVGALPGLTTTMALALLLPFTFTMSAETALITLGGLYIGGIYGGCISAILINTPGTPSAIATTFDGYPLTKKGMAEKALKTAAISSGIGGVLGGIALLFLTGPLATLALRFGPPEYFWIAILGLTMIATLSSGSLLKGLIGGGIGLMLSTIGLAPVGGEARYSFGFAPLQAGLELIVVLIAFFCLPEVIGMVEKAVSKKASEGNENHQSSMKSMFLYIIKRPILVLRSSIIGFFTGIIPGAGGNVAALLSYDSAVRFSKNKNEFGKGNVDGVVASESSNNSEVGGSLVPLLALGIPGAPPAAIMLGALMIQGIRPGPNLFVEHGALIYTFLISFIIANVVMLFSGIIGARYIGKVLNLPTFYLAPSILFLTIIGAYAIRNNVLDVFFMLGFGILAYYLKKVGFNPAPIVLGLILGPIAEEGLAQSIMIGGAQGNIWGMFFGRPISLILIIMCIISLLSPLYSYFKGTKDQNESDSRKESRNEAI</sequence>
<name>A0ABY8UVX6_9BACI</name>
<feature type="transmembrane region" description="Helical" evidence="1">
    <location>
        <begin position="12"/>
        <end position="37"/>
    </location>
</feature>
<keyword evidence="1" id="KW-1133">Transmembrane helix</keyword>
<dbReference type="RefSeq" id="WP_231418959.1">
    <property type="nucleotide sequence ID" value="NZ_CP126446.1"/>
</dbReference>
<dbReference type="EMBL" id="CP126446">
    <property type="protein sequence ID" value="WIF97490.1"/>
    <property type="molecule type" value="Genomic_DNA"/>
</dbReference>
<feature type="transmembrane region" description="Helical" evidence="1">
    <location>
        <begin position="388"/>
        <end position="406"/>
    </location>
</feature>
<feature type="transmembrane region" description="Helical" evidence="1">
    <location>
        <begin position="168"/>
        <end position="186"/>
    </location>
</feature>